<evidence type="ECO:0000313" key="1">
    <source>
        <dbReference type="EMBL" id="GAI64368.1"/>
    </source>
</evidence>
<comment type="caution">
    <text evidence="1">The sequence shown here is derived from an EMBL/GenBank/DDBJ whole genome shotgun (WGS) entry which is preliminary data.</text>
</comment>
<protein>
    <submittedName>
        <fullName evidence="1">Uncharacterized protein</fullName>
    </submittedName>
</protein>
<feature type="non-terminal residue" evidence="1">
    <location>
        <position position="71"/>
    </location>
</feature>
<organism evidence="1">
    <name type="scientific">marine sediment metagenome</name>
    <dbReference type="NCBI Taxonomy" id="412755"/>
    <lineage>
        <taxon>unclassified sequences</taxon>
        <taxon>metagenomes</taxon>
        <taxon>ecological metagenomes</taxon>
    </lineage>
</organism>
<feature type="non-terminal residue" evidence="1">
    <location>
        <position position="1"/>
    </location>
</feature>
<dbReference type="EMBL" id="BARV01044911">
    <property type="protein sequence ID" value="GAI64368.1"/>
    <property type="molecule type" value="Genomic_DNA"/>
</dbReference>
<gene>
    <name evidence="1" type="ORF">S06H3_66151</name>
</gene>
<name>X1Q810_9ZZZZ</name>
<accession>X1Q810</accession>
<reference evidence="1" key="1">
    <citation type="journal article" date="2014" name="Front. Microbiol.">
        <title>High frequency of phylogenetically diverse reductive dehalogenase-homologous genes in deep subseafloor sedimentary metagenomes.</title>
        <authorList>
            <person name="Kawai M."/>
            <person name="Futagami T."/>
            <person name="Toyoda A."/>
            <person name="Takaki Y."/>
            <person name="Nishi S."/>
            <person name="Hori S."/>
            <person name="Arai W."/>
            <person name="Tsubouchi T."/>
            <person name="Morono Y."/>
            <person name="Uchiyama I."/>
            <person name="Ito T."/>
            <person name="Fujiyama A."/>
            <person name="Inagaki F."/>
            <person name="Takami H."/>
        </authorList>
    </citation>
    <scope>NUCLEOTIDE SEQUENCE</scope>
    <source>
        <strain evidence="1">Expedition CK06-06</strain>
    </source>
</reference>
<sequence>LRAGAGEYAGAASNFAFALRNSITGIQFPAATSDFSDSINDLNPSRVRIENPWDFRDEAIAEKQQDEAIQK</sequence>
<proteinExistence type="predicted"/>
<dbReference type="AlphaFoldDB" id="X1Q810"/>